<dbReference type="Proteomes" id="UP000000600">
    <property type="component" value="Unassembled WGS sequence"/>
</dbReference>
<protein>
    <submittedName>
        <fullName evidence="1">Uncharacterized protein</fullName>
    </submittedName>
</protein>
<dbReference type="GeneID" id="5046379"/>
<organism evidence="1 2">
    <name type="scientific">Paramecium tetraurelia</name>
    <dbReference type="NCBI Taxonomy" id="5888"/>
    <lineage>
        <taxon>Eukaryota</taxon>
        <taxon>Sar</taxon>
        <taxon>Alveolata</taxon>
        <taxon>Ciliophora</taxon>
        <taxon>Intramacronucleata</taxon>
        <taxon>Oligohymenophorea</taxon>
        <taxon>Peniculida</taxon>
        <taxon>Parameciidae</taxon>
        <taxon>Paramecium</taxon>
    </lineage>
</organism>
<dbReference type="RefSeq" id="XP_001460594.1">
    <property type="nucleotide sequence ID" value="XM_001460557.1"/>
</dbReference>
<dbReference type="KEGG" id="ptm:GSPATT00004066001"/>
<name>A0ED30_PARTE</name>
<proteinExistence type="predicted"/>
<evidence type="ECO:0000313" key="1">
    <source>
        <dbReference type="EMBL" id="CAK93197.1"/>
    </source>
</evidence>
<keyword evidence="2" id="KW-1185">Reference proteome</keyword>
<gene>
    <name evidence="1" type="ORF">GSPATT00004066001</name>
</gene>
<dbReference type="AlphaFoldDB" id="A0ED30"/>
<accession>A0ED30</accession>
<dbReference type="InParanoid" id="A0ED30"/>
<reference evidence="1 2" key="1">
    <citation type="journal article" date="2006" name="Nature">
        <title>Global trends of whole-genome duplications revealed by the ciliate Paramecium tetraurelia.</title>
        <authorList>
            <consortium name="Genoscope"/>
            <person name="Aury J.-M."/>
            <person name="Jaillon O."/>
            <person name="Duret L."/>
            <person name="Noel B."/>
            <person name="Jubin C."/>
            <person name="Porcel B.M."/>
            <person name="Segurens B."/>
            <person name="Daubin V."/>
            <person name="Anthouard V."/>
            <person name="Aiach N."/>
            <person name="Arnaiz O."/>
            <person name="Billaut A."/>
            <person name="Beisson J."/>
            <person name="Blanc I."/>
            <person name="Bouhouche K."/>
            <person name="Camara F."/>
            <person name="Duharcourt S."/>
            <person name="Guigo R."/>
            <person name="Gogendeau D."/>
            <person name="Katinka M."/>
            <person name="Keller A.-M."/>
            <person name="Kissmehl R."/>
            <person name="Klotz C."/>
            <person name="Koll F."/>
            <person name="Le Moue A."/>
            <person name="Lepere C."/>
            <person name="Malinsky S."/>
            <person name="Nowacki M."/>
            <person name="Nowak J.K."/>
            <person name="Plattner H."/>
            <person name="Poulain J."/>
            <person name="Ruiz F."/>
            <person name="Serrano V."/>
            <person name="Zagulski M."/>
            <person name="Dessen P."/>
            <person name="Betermier M."/>
            <person name="Weissenbach J."/>
            <person name="Scarpelli C."/>
            <person name="Schachter V."/>
            <person name="Sperling L."/>
            <person name="Meyer E."/>
            <person name="Cohen J."/>
            <person name="Wincker P."/>
        </authorList>
    </citation>
    <scope>NUCLEOTIDE SEQUENCE [LARGE SCALE GENOMIC DNA]</scope>
    <source>
        <strain evidence="1 2">Stock d4-2</strain>
    </source>
</reference>
<dbReference type="EMBL" id="CT868671">
    <property type="protein sequence ID" value="CAK93197.1"/>
    <property type="molecule type" value="Genomic_DNA"/>
</dbReference>
<dbReference type="HOGENOM" id="CLU_070948_0_0_1"/>
<sequence>MQQVTTTKSQKLQVLHLKRGEKKNSLMHCFRLLKASIDDDNFNLIPTEKQIQSKKIINLKPLKNVIEKIALMRQQDQPRRKSAYGDTFGQLTAKQQANLPTQIQQHRQIDGQRFALQSFAGILERKKQQKTARKPSLLRKLSKQDTIVEYDNMERPPSCKTPPKQIIVKSIHKTKMEIEKEKYFKVQDFKMIQFLSGKSQQLKLQINGNKALALNLQTTTQQSSSIIANRRISNLFPKLPINKISRCITNPLENKIDPQLSSRSMNNQNTPYLTQNLKLTKKIQIELKNLSHPLQRLSYHL</sequence>
<evidence type="ECO:0000313" key="2">
    <source>
        <dbReference type="Proteomes" id="UP000000600"/>
    </source>
</evidence>